<reference evidence="3" key="1">
    <citation type="journal article" date="2017" name="Biotechnol. Biofuels">
        <title>Evaluation of environmental bacterial communities as a factor affecting the growth of duckweed Lemna minor.</title>
        <authorList>
            <person name="Ishizawa H."/>
            <person name="Kuroda M."/>
            <person name="Morikawa M."/>
            <person name="Ike M."/>
        </authorList>
    </citation>
    <scope>NUCLEOTIDE SEQUENCE [LARGE SCALE GENOMIC DNA]</scope>
    <source>
        <strain evidence="3">H3</strain>
    </source>
</reference>
<proteinExistence type="predicted"/>
<evidence type="ECO:0000313" key="3">
    <source>
        <dbReference type="Proteomes" id="UP000198290"/>
    </source>
</evidence>
<dbReference type="PROSITE" id="PS51257">
    <property type="entry name" value="PROKAR_LIPOPROTEIN"/>
    <property type="match status" value="1"/>
</dbReference>
<reference evidence="3" key="3">
    <citation type="journal article" date="2017" name="Plant Physiol. Biochem.">
        <title>Differential oxidative and antioxidative response of duckweed Lemna minor toward plant growth promoting/inhibiting bacteria.</title>
        <authorList>
            <person name="Ishizawa H."/>
            <person name="Kuroda M."/>
            <person name="Morikawa M."/>
            <person name="Ike M."/>
        </authorList>
    </citation>
    <scope>NUCLEOTIDE SEQUENCE [LARGE SCALE GENOMIC DNA]</scope>
    <source>
        <strain evidence="3">H3</strain>
    </source>
</reference>
<dbReference type="KEGG" id="amah:DLM_1737"/>
<dbReference type="RefSeq" id="WP_167467073.1">
    <property type="nucleotide sequence ID" value="NZ_AP018823.1"/>
</dbReference>
<organism evidence="2 3">
    <name type="scientific">Aquitalea magnusonii</name>
    <dbReference type="NCBI Taxonomy" id="332411"/>
    <lineage>
        <taxon>Bacteria</taxon>
        <taxon>Pseudomonadati</taxon>
        <taxon>Pseudomonadota</taxon>
        <taxon>Betaproteobacteria</taxon>
        <taxon>Neisseriales</taxon>
        <taxon>Chromobacteriaceae</taxon>
        <taxon>Aquitalea</taxon>
    </lineage>
</organism>
<dbReference type="SUPFAM" id="SSF53850">
    <property type="entry name" value="Periplasmic binding protein-like II"/>
    <property type="match status" value="1"/>
</dbReference>
<dbReference type="Gene3D" id="3.40.190.10">
    <property type="entry name" value="Periplasmic binding protein-like II"/>
    <property type="match status" value="2"/>
</dbReference>
<protein>
    <submittedName>
        <fullName evidence="2">Cystine-binding periplasmic protein</fullName>
    </submittedName>
</protein>
<dbReference type="Pfam" id="PF00497">
    <property type="entry name" value="SBP_bac_3"/>
    <property type="match status" value="1"/>
</dbReference>
<gene>
    <name evidence="2" type="ORF">DLM_1737</name>
</gene>
<reference evidence="2 3" key="2">
    <citation type="journal article" date="2017" name="Genome Announc.">
        <title>Draft genome sequence of Aquitalea magnusonii strain H3, a plant growth-promoting bacterium of duckweed Lemna minor.</title>
        <authorList>
            <person name="Ishizawa H."/>
            <person name="Kuroda M."/>
            <person name="Ike M."/>
        </authorList>
    </citation>
    <scope>NUCLEOTIDE SEQUENCE [LARGE SCALE GENOMIC DNA]</scope>
    <source>
        <strain evidence="2 3">H3</strain>
    </source>
</reference>
<evidence type="ECO:0000313" key="2">
    <source>
        <dbReference type="EMBL" id="BBF85354.1"/>
    </source>
</evidence>
<accession>A0A3G9GDB6</accession>
<dbReference type="AlphaFoldDB" id="A0A3G9GDB6"/>
<dbReference type="Proteomes" id="UP000198290">
    <property type="component" value="Chromosome"/>
</dbReference>
<dbReference type="InterPro" id="IPR001638">
    <property type="entry name" value="Solute-binding_3/MltF_N"/>
</dbReference>
<feature type="domain" description="Solute-binding protein family 3/N-terminal" evidence="1">
    <location>
        <begin position="24"/>
        <end position="231"/>
    </location>
</feature>
<dbReference type="EMBL" id="AP018823">
    <property type="protein sequence ID" value="BBF85354.1"/>
    <property type="molecule type" value="Genomic_DNA"/>
</dbReference>
<keyword evidence="3" id="KW-1185">Reference proteome</keyword>
<evidence type="ECO:0000259" key="1">
    <source>
        <dbReference type="Pfam" id="PF00497"/>
    </source>
</evidence>
<name>A0A3G9GDB6_9NEIS</name>
<sequence>MQHIRCAWPCLLFVSPAQGTVVACGGDNQWPPSSYRMAAAADVQGYSPDVLHAVLGGKSAVQVRLMPFARCLALAEQGRQVQIVMAASRSPERERHFLFTRSYLQLHPVSLTLQFAQVGAKPLPWCGLNGFNYQAFGVSADALDRGSSTYPDMLRKLRAGRCRGFVEFREVWQGLLKQGVLRPEELPPLKMQPLPGRPPVSLAFMVSKQYADAQGLRRRLDRGLQALQMRGGQRMLLERQLH</sequence>